<dbReference type="Proteomes" id="UP000257109">
    <property type="component" value="Unassembled WGS sequence"/>
</dbReference>
<name>A0A371FRU4_MUCPR</name>
<dbReference type="AlphaFoldDB" id="A0A371FRU4"/>
<dbReference type="Gene3D" id="3.30.70.270">
    <property type="match status" value="1"/>
</dbReference>
<reference evidence="1" key="1">
    <citation type="submission" date="2018-05" db="EMBL/GenBank/DDBJ databases">
        <title>Draft genome of Mucuna pruriens seed.</title>
        <authorList>
            <person name="Nnadi N.E."/>
            <person name="Vos R."/>
            <person name="Hasami M.H."/>
            <person name="Devisetty U.K."/>
            <person name="Aguiy J.C."/>
        </authorList>
    </citation>
    <scope>NUCLEOTIDE SEQUENCE [LARGE SCALE GENOMIC DNA]</scope>
    <source>
        <strain evidence="1">JCA_2017</strain>
    </source>
</reference>
<gene>
    <name evidence="1" type="ORF">CR513_38316</name>
</gene>
<evidence type="ECO:0000313" key="2">
    <source>
        <dbReference type="Proteomes" id="UP000257109"/>
    </source>
</evidence>
<comment type="caution">
    <text evidence="1">The sequence shown here is derived from an EMBL/GenBank/DDBJ whole genome shotgun (WGS) entry which is preliminary data.</text>
</comment>
<keyword evidence="2" id="KW-1185">Reference proteome</keyword>
<dbReference type="Gene3D" id="3.10.10.10">
    <property type="entry name" value="HIV Type 1 Reverse Transcriptase, subunit A, domain 1"/>
    <property type="match status" value="1"/>
</dbReference>
<accession>A0A371FRU4</accession>
<dbReference type="PANTHER" id="PTHR24559:SF444">
    <property type="entry name" value="REVERSE TRANSCRIPTASE DOMAIN-CONTAINING PROTEIN"/>
    <property type="match status" value="1"/>
</dbReference>
<proteinExistence type="predicted"/>
<dbReference type="EMBL" id="QJKJ01008027">
    <property type="protein sequence ID" value="RDX81055.1"/>
    <property type="molecule type" value="Genomic_DNA"/>
</dbReference>
<organism evidence="1 2">
    <name type="scientific">Mucuna pruriens</name>
    <name type="common">Velvet bean</name>
    <name type="synonym">Dolichos pruriens</name>
    <dbReference type="NCBI Taxonomy" id="157652"/>
    <lineage>
        <taxon>Eukaryota</taxon>
        <taxon>Viridiplantae</taxon>
        <taxon>Streptophyta</taxon>
        <taxon>Embryophyta</taxon>
        <taxon>Tracheophyta</taxon>
        <taxon>Spermatophyta</taxon>
        <taxon>Magnoliopsida</taxon>
        <taxon>eudicotyledons</taxon>
        <taxon>Gunneridae</taxon>
        <taxon>Pentapetalae</taxon>
        <taxon>rosids</taxon>
        <taxon>fabids</taxon>
        <taxon>Fabales</taxon>
        <taxon>Fabaceae</taxon>
        <taxon>Papilionoideae</taxon>
        <taxon>50 kb inversion clade</taxon>
        <taxon>NPAAA clade</taxon>
        <taxon>indigoferoid/millettioid clade</taxon>
        <taxon>Phaseoleae</taxon>
        <taxon>Mucuna</taxon>
    </lineage>
</organism>
<dbReference type="InterPro" id="IPR043502">
    <property type="entry name" value="DNA/RNA_pol_sf"/>
</dbReference>
<dbReference type="InterPro" id="IPR043128">
    <property type="entry name" value="Rev_trsase/Diguanyl_cyclase"/>
</dbReference>
<protein>
    <submittedName>
        <fullName evidence="1">Uncharacterized protein</fullName>
    </submittedName>
</protein>
<feature type="non-terminal residue" evidence="1">
    <location>
        <position position="1"/>
    </location>
</feature>
<dbReference type="InterPro" id="IPR053134">
    <property type="entry name" value="RNA-dir_DNA_polymerase"/>
</dbReference>
<dbReference type="PANTHER" id="PTHR24559">
    <property type="entry name" value="TRANSPOSON TY3-I GAG-POL POLYPROTEIN"/>
    <property type="match status" value="1"/>
</dbReference>
<sequence>MHKILLKEDARPIRQQQRRLNLTILDVVKKEITKLLVAGIIYPISDSQWVSPIQVVLKKSGMTVIKNQQDEMRCMINIFSDLLEEYMEVFMDDFTDTSSQLEISRRFIKDFSKITLPLSKLLQKDVDFIFDQPCVDAFQELKRRLTTVPILQAPN</sequence>
<dbReference type="SUPFAM" id="SSF56672">
    <property type="entry name" value="DNA/RNA polymerases"/>
    <property type="match status" value="1"/>
</dbReference>
<evidence type="ECO:0000313" key="1">
    <source>
        <dbReference type="EMBL" id="RDX81055.1"/>
    </source>
</evidence>
<dbReference type="OrthoDB" id="1433081at2759"/>